<dbReference type="Proteomes" id="UP000807504">
    <property type="component" value="Unassembled WGS sequence"/>
</dbReference>
<evidence type="ECO:0000313" key="2">
    <source>
        <dbReference type="Proteomes" id="UP000807504"/>
    </source>
</evidence>
<dbReference type="Gene3D" id="2.40.70.10">
    <property type="entry name" value="Acid Proteases"/>
    <property type="match status" value="1"/>
</dbReference>
<name>A0A8T0FIJ7_ARGBR</name>
<dbReference type="PANTHER" id="PTHR38681">
    <property type="entry name" value="RETROVIRUS-RELATED POL POLYPROTEIN FROM TRANSPOSON 412-LIKE PROTEIN-RELATED"/>
    <property type="match status" value="1"/>
</dbReference>
<reference evidence="1" key="2">
    <citation type="submission" date="2020-06" db="EMBL/GenBank/DDBJ databases">
        <authorList>
            <person name="Sheffer M."/>
        </authorList>
    </citation>
    <scope>NUCLEOTIDE SEQUENCE</scope>
</reference>
<evidence type="ECO:0000313" key="1">
    <source>
        <dbReference type="EMBL" id="KAF8791084.1"/>
    </source>
</evidence>
<accession>A0A8T0FIJ7</accession>
<dbReference type="AlphaFoldDB" id="A0A8T0FIJ7"/>
<protein>
    <submittedName>
        <fullName evidence="1">Uncharacterized protein</fullName>
    </submittedName>
</protein>
<keyword evidence="2" id="KW-1185">Reference proteome</keyword>
<gene>
    <name evidence="1" type="ORF">HNY73_006012</name>
</gene>
<comment type="caution">
    <text evidence="1">The sequence shown here is derived from an EMBL/GenBank/DDBJ whole genome shotgun (WGS) entry which is preliminary data.</text>
</comment>
<proteinExistence type="predicted"/>
<sequence>MQSINPISKSRHSVKPIYIHPSLSTCSHIFLRVDSVKPPLSPPYTGPHLVISRKDKTFVLKVNNKNVTVSIDRVKPAYVLTGSNDLLPSIPAFIHKTRAELSSKNEQLPTKPTTTQEWTSKRNHRYLNINVHHLAEDFNLRLVPIAGSSDAQSTLELVSHRLQNFSLNLETDIVATTNDGAAVMKKFGKLSPIINQLCYSHVIHSAVTDILYKHREIAEIEAKINLSSEESKDEDEYEYNDYESSLYYVCNLEHSNPILTHNYKQSVSQIRKKITITTCGKFCLLLRLWPSRIYQSNCPNCSSKKDNAQVNAIYMFTCFTSPVALLAIEVYEATGTVCVDTGASQSVAGELMFNFLKKRGQQLTEIDLAIYQQSTSVVSKTTGPITVHGRTFHTDLHFLSHVQGNRTLLGVDFFRKSGIMMDMKNNFWYFGDKPNCRIPFAKDIPLPTNNSHVEIISSSCPTNSITSDSSVQNISVALETNNPCLRQERHNLDGESRNRLTTLLNENEDIFRFGGEPTPYVKHFINSRDHPSVASTPYRLSPKRKELLNKEIDELLANDVTEECE</sequence>
<dbReference type="SUPFAM" id="SSF53098">
    <property type="entry name" value="Ribonuclease H-like"/>
    <property type="match status" value="1"/>
</dbReference>
<reference evidence="1" key="1">
    <citation type="journal article" date="2020" name="bioRxiv">
        <title>Chromosome-level reference genome of the European wasp spider Argiope bruennichi: a resource for studies on range expansion and evolutionary adaptation.</title>
        <authorList>
            <person name="Sheffer M.M."/>
            <person name="Hoppe A."/>
            <person name="Krehenwinkel H."/>
            <person name="Uhl G."/>
            <person name="Kuss A.W."/>
            <person name="Jensen L."/>
            <person name="Jensen C."/>
            <person name="Gillespie R.G."/>
            <person name="Hoff K.J."/>
            <person name="Prost S."/>
        </authorList>
    </citation>
    <scope>NUCLEOTIDE SEQUENCE</scope>
</reference>
<dbReference type="InterPro" id="IPR012337">
    <property type="entry name" value="RNaseH-like_sf"/>
</dbReference>
<dbReference type="EMBL" id="JABXBU010000011">
    <property type="protein sequence ID" value="KAF8791084.1"/>
    <property type="molecule type" value="Genomic_DNA"/>
</dbReference>
<organism evidence="1 2">
    <name type="scientific">Argiope bruennichi</name>
    <name type="common">Wasp spider</name>
    <name type="synonym">Aranea bruennichi</name>
    <dbReference type="NCBI Taxonomy" id="94029"/>
    <lineage>
        <taxon>Eukaryota</taxon>
        <taxon>Metazoa</taxon>
        <taxon>Ecdysozoa</taxon>
        <taxon>Arthropoda</taxon>
        <taxon>Chelicerata</taxon>
        <taxon>Arachnida</taxon>
        <taxon>Araneae</taxon>
        <taxon>Araneomorphae</taxon>
        <taxon>Entelegynae</taxon>
        <taxon>Araneoidea</taxon>
        <taxon>Araneidae</taxon>
        <taxon>Argiope</taxon>
    </lineage>
</organism>
<dbReference type="PANTHER" id="PTHR38681:SF1">
    <property type="entry name" value="RETROVIRUS-RELATED POL POLYPROTEIN FROM TRANSPOSON 412-LIKE PROTEIN"/>
    <property type="match status" value="1"/>
</dbReference>
<dbReference type="InterPro" id="IPR021109">
    <property type="entry name" value="Peptidase_aspartic_dom_sf"/>
</dbReference>